<dbReference type="PANTHER" id="PTHR35186">
    <property type="entry name" value="ANK_REP_REGION DOMAIN-CONTAINING PROTEIN"/>
    <property type="match status" value="1"/>
</dbReference>
<dbReference type="EMBL" id="JAPEUX010000006">
    <property type="protein sequence ID" value="KAJ4350325.1"/>
    <property type="molecule type" value="Genomic_DNA"/>
</dbReference>
<dbReference type="AlphaFoldDB" id="A0A9W8XGW8"/>
<comment type="caution">
    <text evidence="2">The sequence shown here is derived from an EMBL/GenBank/DDBJ whole genome shotgun (WGS) entry which is preliminary data.</text>
</comment>
<dbReference type="GeneID" id="80912476"/>
<gene>
    <name evidence="2" type="ORF">N0V89_008946</name>
</gene>
<evidence type="ECO:0000313" key="3">
    <source>
        <dbReference type="Proteomes" id="UP001140513"/>
    </source>
</evidence>
<accession>A0A9W8XGW8</accession>
<reference evidence="2" key="1">
    <citation type="submission" date="2022-10" db="EMBL/GenBank/DDBJ databases">
        <title>Tapping the CABI collections for fungal endophytes: first genome assemblies for Collariella, Neodidymelliopsis, Ascochyta clinopodiicola, Didymella pomorum, Didymosphaeria variabile, Neocosmospora piperis and Neocucurbitaria cava.</title>
        <authorList>
            <person name="Hill R."/>
        </authorList>
    </citation>
    <scope>NUCLEOTIDE SEQUENCE</scope>
    <source>
        <strain evidence="2">IMI 356815</strain>
    </source>
</reference>
<proteinExistence type="predicted"/>
<name>A0A9W8XGW8_9PLEO</name>
<evidence type="ECO:0000259" key="1">
    <source>
        <dbReference type="Pfam" id="PF24476"/>
    </source>
</evidence>
<dbReference type="InterPro" id="IPR056002">
    <property type="entry name" value="DUF7580"/>
</dbReference>
<dbReference type="Proteomes" id="UP001140513">
    <property type="component" value="Unassembled WGS sequence"/>
</dbReference>
<organism evidence="2 3">
    <name type="scientific">Didymosphaeria variabile</name>
    <dbReference type="NCBI Taxonomy" id="1932322"/>
    <lineage>
        <taxon>Eukaryota</taxon>
        <taxon>Fungi</taxon>
        <taxon>Dikarya</taxon>
        <taxon>Ascomycota</taxon>
        <taxon>Pezizomycotina</taxon>
        <taxon>Dothideomycetes</taxon>
        <taxon>Pleosporomycetidae</taxon>
        <taxon>Pleosporales</taxon>
        <taxon>Massarineae</taxon>
        <taxon>Didymosphaeriaceae</taxon>
        <taxon>Didymosphaeria</taxon>
    </lineage>
</organism>
<dbReference type="OrthoDB" id="3565018at2759"/>
<dbReference type="PANTHER" id="PTHR35186:SF4">
    <property type="entry name" value="PRION-INHIBITION AND PROPAGATION HELO DOMAIN-CONTAINING PROTEIN"/>
    <property type="match status" value="1"/>
</dbReference>
<sequence>MNGLEVAGVVLGAFPLLISGIEHWRDVAKVGGFYWWIRKEHTRCQRDCQFHEILYKNNLRELLLPLIPHANQVAELIADPGGQRWGDMALQERLEGRLHESYQLYQSIIAEMNEITEDLKKELCLDKEIVQNRLLPPDAKRQNSNQSPNPQASARLWKLSVAKGRLDYEWFRTRFSLGEKNRNDLFNRLKECNERLEKLLSSNDRVSALQNAAPGYTKQTCVLESAFKMVSKKSDLLFKALQNAWQCSCQQYHFANLRLEHRTLTEICFEIVLIFAAPLEYESKPWCWREIRCGHMLGCASSQKVMNAATSSPLHGQPPTLPIPAAVPSLRTATRKRVGFVASAPTVPNIKVDPAIDHDIHLCQRLGGEDRGECMGIIGHEDEIFHLHPIIPEAHMAGTAPITLDRILSHDFEGQLSRRQRYAIALLVASSVGQLQSTPWLRASLCKEDIVFFPPNDDNLMTPYSKPFIRQGFSHSQTELHPTDFLTNDCNFYSLGILLLELCFGCRLEDYHLRKTRPATTDAAAKQAFDVLAALKWSDSVSDEGGDDYAKAVKWCFMGVTDREKNWRGEIIRNVVQPLETCMKHFQNVASYGLGGGVYREIV</sequence>
<feature type="domain" description="DUF7580" evidence="1">
    <location>
        <begin position="230"/>
        <end position="581"/>
    </location>
</feature>
<dbReference type="RefSeq" id="XP_056069255.1">
    <property type="nucleotide sequence ID" value="XM_056217699.1"/>
</dbReference>
<evidence type="ECO:0000313" key="2">
    <source>
        <dbReference type="EMBL" id="KAJ4350325.1"/>
    </source>
</evidence>
<dbReference type="Pfam" id="PF24476">
    <property type="entry name" value="DUF7580"/>
    <property type="match status" value="1"/>
</dbReference>
<keyword evidence="3" id="KW-1185">Reference proteome</keyword>
<protein>
    <recommendedName>
        <fullName evidence="1">DUF7580 domain-containing protein</fullName>
    </recommendedName>
</protein>